<sequence length="210" mass="24519">MDKTYIRWKYNNFNTLRIIMKNINLFLVLTILTSSLASCQTVVNLHNTYPTNTPNTYYKDIGDKLNPYEGTWVLDDGVSYIKIVLVKKVKFPVWQYFEDCIIGGFQYKKNGVEIINTLIDINSNQSDPIHYPISGNWIGDPSRTPFSQYTSDNSYLKLSIRENDCFSDIYVRRLTLNGQIAIQIFKRKPMDLHQVCNPVIPQDFHYLIKQ</sequence>
<gene>
    <name evidence="3" type="ORF">SAMN05421841_0487</name>
</gene>
<reference evidence="4" key="1">
    <citation type="submission" date="2016-10" db="EMBL/GenBank/DDBJ databases">
        <authorList>
            <person name="Varghese N."/>
            <person name="Submissions S."/>
        </authorList>
    </citation>
    <scope>NUCLEOTIDE SEQUENCE [LARGE SCALE GENOMIC DNA]</scope>
    <source>
        <strain evidence="4">DSM 17724</strain>
    </source>
</reference>
<dbReference type="InterPro" id="IPR046551">
    <property type="entry name" value="DUF6705"/>
</dbReference>
<proteinExistence type="predicted"/>
<dbReference type="EMBL" id="FOIU01000001">
    <property type="protein sequence ID" value="SEV98484.1"/>
    <property type="molecule type" value="Genomic_DNA"/>
</dbReference>
<dbReference type="Proteomes" id="UP000199469">
    <property type="component" value="Unassembled WGS sequence"/>
</dbReference>
<evidence type="ECO:0000259" key="2">
    <source>
        <dbReference type="Pfam" id="PF20448"/>
    </source>
</evidence>
<evidence type="ECO:0000313" key="3">
    <source>
        <dbReference type="EMBL" id="SEV98484.1"/>
    </source>
</evidence>
<feature type="signal peptide" evidence="1">
    <location>
        <begin position="1"/>
        <end position="37"/>
    </location>
</feature>
<protein>
    <recommendedName>
        <fullName evidence="2">DUF6705 domain-containing protein</fullName>
    </recommendedName>
</protein>
<dbReference type="STRING" id="356305.SAMN05421841_0487"/>
<dbReference type="AlphaFoldDB" id="A0A1I0NBB5"/>
<organism evidence="3 4">
    <name type="scientific">Chryseobacterium wanjuense</name>
    <dbReference type="NCBI Taxonomy" id="356305"/>
    <lineage>
        <taxon>Bacteria</taxon>
        <taxon>Pseudomonadati</taxon>
        <taxon>Bacteroidota</taxon>
        <taxon>Flavobacteriia</taxon>
        <taxon>Flavobacteriales</taxon>
        <taxon>Weeksellaceae</taxon>
        <taxon>Chryseobacterium group</taxon>
        <taxon>Chryseobacterium</taxon>
    </lineage>
</organism>
<keyword evidence="4" id="KW-1185">Reference proteome</keyword>
<feature type="domain" description="DUF6705" evidence="2">
    <location>
        <begin position="20"/>
        <end position="162"/>
    </location>
</feature>
<feature type="chain" id="PRO_5011594499" description="DUF6705 domain-containing protein" evidence="1">
    <location>
        <begin position="38"/>
        <end position="210"/>
    </location>
</feature>
<dbReference type="Pfam" id="PF20448">
    <property type="entry name" value="DUF6705"/>
    <property type="match status" value="1"/>
</dbReference>
<evidence type="ECO:0000313" key="4">
    <source>
        <dbReference type="Proteomes" id="UP000199469"/>
    </source>
</evidence>
<name>A0A1I0NBB5_9FLAO</name>
<evidence type="ECO:0000256" key="1">
    <source>
        <dbReference type="SAM" id="SignalP"/>
    </source>
</evidence>
<accession>A0A1I0NBB5</accession>
<keyword evidence="1" id="KW-0732">Signal</keyword>